<proteinExistence type="inferred from homology"/>
<dbReference type="Gene3D" id="3.40.50.2000">
    <property type="entry name" value="Glycogen Phosphorylase B"/>
    <property type="match status" value="2"/>
</dbReference>
<dbReference type="InterPro" id="IPR010610">
    <property type="entry name" value="EryCIII-like_C"/>
</dbReference>
<dbReference type="Pfam" id="PF06722">
    <property type="entry name" value="EryCIII-like_C"/>
    <property type="match status" value="1"/>
</dbReference>
<keyword evidence="5" id="KW-1185">Reference proteome</keyword>
<comment type="similarity">
    <text evidence="1">Belongs to the UDP-glycosyltransferase family.</text>
</comment>
<keyword evidence="2" id="KW-0808">Transferase</keyword>
<gene>
    <name evidence="4" type="ORF">ACFPCV_05085</name>
</gene>
<evidence type="ECO:0000313" key="4">
    <source>
        <dbReference type="EMBL" id="MFC4852871.1"/>
    </source>
</evidence>
<accession>A0ABV9S041</accession>
<sequence>MSSHIIVVNNPGLGHVLPTIDTVAELVRRGNRVTYTATGAAAGLAAAAGAEVLEFESVLAGVDLAAVDTAGESHRLLPLQVRESEAILRAVTARFGAHSPDRPDLVAYDTTVYHAGRILAREWGVPAVALCATLSSNEHFSLVDRFVAVTGTGLPRNHPALREFGTRLLRLLAAHGQGDQTIEQFVGRQEGLHLGFYPRSFQYAGDTFDERHVFVGPHLGVPPADPWTPPPGDRPLLVVSLGTSVHRKPGFFRTCAEALGELPYRVLMTVPDGLDGPLPANVATHRWLPLAEVLAHAAGFVCHGGLGSVMTALANGVPVVVVADGPERLVNAARVEELGLGRSVPEARLTAHRLRGAVLEAVTDPFVREAAEAMRDDIRDAGGGSRAADAVEGYLKVAGDRAREDR</sequence>
<dbReference type="PANTHER" id="PTHR48050:SF13">
    <property type="entry name" value="STEROL 3-BETA-GLUCOSYLTRANSFERASE UGT80A2"/>
    <property type="match status" value="1"/>
</dbReference>
<organism evidence="4 5">
    <name type="scientific">Actinophytocola glycyrrhizae</name>
    <dbReference type="NCBI Taxonomy" id="2044873"/>
    <lineage>
        <taxon>Bacteria</taxon>
        <taxon>Bacillati</taxon>
        <taxon>Actinomycetota</taxon>
        <taxon>Actinomycetes</taxon>
        <taxon>Pseudonocardiales</taxon>
        <taxon>Pseudonocardiaceae</taxon>
    </lineage>
</organism>
<dbReference type="Proteomes" id="UP001595859">
    <property type="component" value="Unassembled WGS sequence"/>
</dbReference>
<name>A0ABV9S041_9PSEU</name>
<dbReference type="CDD" id="cd03784">
    <property type="entry name" value="GT1_Gtf-like"/>
    <property type="match status" value="1"/>
</dbReference>
<reference evidence="5" key="1">
    <citation type="journal article" date="2019" name="Int. J. Syst. Evol. Microbiol.">
        <title>The Global Catalogue of Microorganisms (GCM) 10K type strain sequencing project: providing services to taxonomists for standard genome sequencing and annotation.</title>
        <authorList>
            <consortium name="The Broad Institute Genomics Platform"/>
            <consortium name="The Broad Institute Genome Sequencing Center for Infectious Disease"/>
            <person name="Wu L."/>
            <person name="Ma J."/>
        </authorList>
    </citation>
    <scope>NUCLEOTIDE SEQUENCE [LARGE SCALE GENOMIC DNA]</scope>
    <source>
        <strain evidence="5">ZS-22-S1</strain>
    </source>
</reference>
<feature type="domain" description="Erythromycin biosynthesis protein CIII-like C-terminal" evidence="3">
    <location>
        <begin position="276"/>
        <end position="378"/>
    </location>
</feature>
<evidence type="ECO:0000313" key="5">
    <source>
        <dbReference type="Proteomes" id="UP001595859"/>
    </source>
</evidence>
<evidence type="ECO:0000259" key="3">
    <source>
        <dbReference type="Pfam" id="PF06722"/>
    </source>
</evidence>
<dbReference type="NCBIfam" id="TIGR01426">
    <property type="entry name" value="MGT"/>
    <property type="match status" value="1"/>
</dbReference>
<evidence type="ECO:0000256" key="1">
    <source>
        <dbReference type="ARBA" id="ARBA00009995"/>
    </source>
</evidence>
<dbReference type="EMBL" id="JBHSIS010000002">
    <property type="protein sequence ID" value="MFC4852871.1"/>
    <property type="molecule type" value="Genomic_DNA"/>
</dbReference>
<protein>
    <submittedName>
        <fullName evidence="4">Macrolide family glycosyltransferase</fullName>
    </submittedName>
</protein>
<dbReference type="InterPro" id="IPR006326">
    <property type="entry name" value="UDPGT_MGT-like"/>
</dbReference>
<dbReference type="SUPFAM" id="SSF53756">
    <property type="entry name" value="UDP-Glycosyltransferase/glycogen phosphorylase"/>
    <property type="match status" value="1"/>
</dbReference>
<dbReference type="InterPro" id="IPR002213">
    <property type="entry name" value="UDP_glucos_trans"/>
</dbReference>
<comment type="caution">
    <text evidence="4">The sequence shown here is derived from an EMBL/GenBank/DDBJ whole genome shotgun (WGS) entry which is preliminary data.</text>
</comment>
<dbReference type="PANTHER" id="PTHR48050">
    <property type="entry name" value="STEROL 3-BETA-GLUCOSYLTRANSFERASE"/>
    <property type="match status" value="1"/>
</dbReference>
<dbReference type="RefSeq" id="WP_378054824.1">
    <property type="nucleotide sequence ID" value="NZ_JBHSIS010000002.1"/>
</dbReference>
<dbReference type="InterPro" id="IPR035595">
    <property type="entry name" value="UDP_glycos_trans_CS"/>
</dbReference>
<dbReference type="InterPro" id="IPR050426">
    <property type="entry name" value="Glycosyltransferase_28"/>
</dbReference>
<dbReference type="PROSITE" id="PS00375">
    <property type="entry name" value="UDPGT"/>
    <property type="match status" value="1"/>
</dbReference>
<evidence type="ECO:0000256" key="2">
    <source>
        <dbReference type="ARBA" id="ARBA00022679"/>
    </source>
</evidence>